<evidence type="ECO:0000313" key="2">
    <source>
        <dbReference type="EMBL" id="CAA9485266.1"/>
    </source>
</evidence>
<dbReference type="AlphaFoldDB" id="A0A6J4S4T4"/>
<dbReference type="EMBL" id="CADCVV010000030">
    <property type="protein sequence ID" value="CAA9485266.1"/>
    <property type="molecule type" value="Genomic_DNA"/>
</dbReference>
<sequence length="154" mass="15868">MEAAHNKPGGAGAKAKGGRSLAQLFCLVTGIVLIAVGVLGFFVNSMFNTGPGVSGDELIVFEVNGWHNIVHLATGAFLVFMAASARSAVTGALIFGVLYVVVTIYGFVDGDDFLTIVPINTADNFLHLALAIVAIAVALSARKLLSSGAHDRPA</sequence>
<gene>
    <name evidence="2" type="ORF">AVDCRST_MAG17-418</name>
</gene>
<dbReference type="Pfam" id="PF14325">
    <property type="entry name" value="DUF4383"/>
    <property type="match status" value="1"/>
</dbReference>
<evidence type="ECO:0008006" key="3">
    <source>
        <dbReference type="Google" id="ProtNLM"/>
    </source>
</evidence>
<keyword evidence="1" id="KW-0472">Membrane</keyword>
<proteinExistence type="predicted"/>
<feature type="transmembrane region" description="Helical" evidence="1">
    <location>
        <begin position="63"/>
        <end position="81"/>
    </location>
</feature>
<feature type="transmembrane region" description="Helical" evidence="1">
    <location>
        <begin position="128"/>
        <end position="145"/>
    </location>
</feature>
<organism evidence="2">
    <name type="scientific">uncultured Solirubrobacterales bacterium</name>
    <dbReference type="NCBI Taxonomy" id="768556"/>
    <lineage>
        <taxon>Bacteria</taxon>
        <taxon>Bacillati</taxon>
        <taxon>Actinomycetota</taxon>
        <taxon>Thermoleophilia</taxon>
        <taxon>Solirubrobacterales</taxon>
        <taxon>environmental samples</taxon>
    </lineage>
</organism>
<feature type="transmembrane region" description="Helical" evidence="1">
    <location>
        <begin position="88"/>
        <end position="108"/>
    </location>
</feature>
<keyword evidence="1" id="KW-1133">Transmembrane helix</keyword>
<evidence type="ECO:0000256" key="1">
    <source>
        <dbReference type="SAM" id="Phobius"/>
    </source>
</evidence>
<keyword evidence="1" id="KW-0812">Transmembrane</keyword>
<feature type="transmembrane region" description="Helical" evidence="1">
    <location>
        <begin position="21"/>
        <end position="43"/>
    </location>
</feature>
<accession>A0A6J4S4T4</accession>
<protein>
    <recommendedName>
        <fullName evidence="3">DUF4383 domain-containing protein</fullName>
    </recommendedName>
</protein>
<reference evidence="2" key="1">
    <citation type="submission" date="2020-02" db="EMBL/GenBank/DDBJ databases">
        <authorList>
            <person name="Meier V. D."/>
        </authorList>
    </citation>
    <scope>NUCLEOTIDE SEQUENCE</scope>
    <source>
        <strain evidence="2">AVDCRST_MAG17</strain>
    </source>
</reference>
<name>A0A6J4S4T4_9ACTN</name>